<dbReference type="CDD" id="cd01369">
    <property type="entry name" value="KISc_KHC_KIF5"/>
    <property type="match status" value="1"/>
</dbReference>
<proteinExistence type="inferred from homology"/>
<dbReference type="SMART" id="SM00129">
    <property type="entry name" value="KISc"/>
    <property type="match status" value="1"/>
</dbReference>
<evidence type="ECO:0000256" key="7">
    <source>
        <dbReference type="ARBA" id="ARBA00023175"/>
    </source>
</evidence>
<comment type="subcellular location">
    <subcellularLocation>
        <location evidence="1">Cytoplasm</location>
        <location evidence="1">Cytoskeleton</location>
    </subcellularLocation>
</comment>
<dbReference type="InterPro" id="IPR027640">
    <property type="entry name" value="Kinesin-like_fam"/>
</dbReference>
<dbReference type="GO" id="GO:0003777">
    <property type="term" value="F:microtubule motor activity"/>
    <property type="evidence" value="ECO:0007669"/>
    <property type="project" value="InterPro"/>
</dbReference>
<evidence type="ECO:0000256" key="8">
    <source>
        <dbReference type="ARBA" id="ARBA00023212"/>
    </source>
</evidence>
<dbReference type="InterPro" id="IPR001752">
    <property type="entry name" value="Kinesin_motor_dom"/>
</dbReference>
<dbReference type="Gene3D" id="3.40.850.10">
    <property type="entry name" value="Kinesin motor domain"/>
    <property type="match status" value="1"/>
</dbReference>
<dbReference type="OrthoDB" id="3176171at2759"/>
<evidence type="ECO:0000256" key="6">
    <source>
        <dbReference type="ARBA" id="ARBA00023054"/>
    </source>
</evidence>
<dbReference type="PROSITE" id="PS50067">
    <property type="entry name" value="KINESIN_MOTOR_2"/>
    <property type="match status" value="1"/>
</dbReference>
<keyword evidence="8" id="KW-0206">Cytoskeleton</keyword>
<evidence type="ECO:0000256" key="11">
    <source>
        <dbReference type="SAM" id="MobiDB-lite"/>
    </source>
</evidence>
<accession>A0A8H6YRF3</accession>
<organism evidence="13 14">
    <name type="scientific">Mycena sanguinolenta</name>
    <dbReference type="NCBI Taxonomy" id="230812"/>
    <lineage>
        <taxon>Eukaryota</taxon>
        <taxon>Fungi</taxon>
        <taxon>Dikarya</taxon>
        <taxon>Basidiomycota</taxon>
        <taxon>Agaricomycotina</taxon>
        <taxon>Agaricomycetes</taxon>
        <taxon>Agaricomycetidae</taxon>
        <taxon>Agaricales</taxon>
        <taxon>Marasmiineae</taxon>
        <taxon>Mycenaceae</taxon>
        <taxon>Mycena</taxon>
    </lineage>
</organism>
<feature type="coiled-coil region" evidence="10">
    <location>
        <begin position="693"/>
        <end position="727"/>
    </location>
</feature>
<feature type="region of interest" description="Disordered" evidence="11">
    <location>
        <begin position="375"/>
        <end position="410"/>
    </location>
</feature>
<dbReference type="SUPFAM" id="SSF52540">
    <property type="entry name" value="P-loop containing nucleoside triphosphate hydrolases"/>
    <property type="match status" value="1"/>
</dbReference>
<dbReference type="GO" id="GO:0007018">
    <property type="term" value="P:microtubule-based movement"/>
    <property type="evidence" value="ECO:0007669"/>
    <property type="project" value="InterPro"/>
</dbReference>
<feature type="coiled-coil region" evidence="10">
    <location>
        <begin position="614"/>
        <end position="655"/>
    </location>
</feature>
<dbReference type="Pfam" id="PF00225">
    <property type="entry name" value="Kinesin"/>
    <property type="match status" value="1"/>
</dbReference>
<feature type="binding site" evidence="9">
    <location>
        <begin position="91"/>
        <end position="98"/>
    </location>
    <ligand>
        <name>ATP</name>
        <dbReference type="ChEBI" id="CHEBI:30616"/>
    </ligand>
</feature>
<feature type="coiled-coil region" evidence="10">
    <location>
        <begin position="445"/>
        <end position="549"/>
    </location>
</feature>
<feature type="compositionally biased region" description="Low complexity" evidence="11">
    <location>
        <begin position="390"/>
        <end position="402"/>
    </location>
</feature>
<evidence type="ECO:0000313" key="13">
    <source>
        <dbReference type="EMBL" id="KAF7363487.1"/>
    </source>
</evidence>
<evidence type="ECO:0000256" key="3">
    <source>
        <dbReference type="ARBA" id="ARBA00022701"/>
    </source>
</evidence>
<dbReference type="PRINTS" id="PR00380">
    <property type="entry name" value="KINESINHEAVY"/>
</dbReference>
<dbReference type="EMBL" id="JACAZH010000007">
    <property type="protein sequence ID" value="KAF7363487.1"/>
    <property type="molecule type" value="Genomic_DNA"/>
</dbReference>
<keyword evidence="3" id="KW-0493">Microtubule</keyword>
<keyword evidence="4 9" id="KW-0547">Nucleotide-binding</keyword>
<keyword evidence="7 9" id="KW-0505">Motor protein</keyword>
<dbReference type="PANTHER" id="PTHR47968">
    <property type="entry name" value="CENTROMERE PROTEIN E"/>
    <property type="match status" value="1"/>
</dbReference>
<evidence type="ECO:0000256" key="4">
    <source>
        <dbReference type="ARBA" id="ARBA00022741"/>
    </source>
</evidence>
<keyword evidence="2" id="KW-0963">Cytoplasm</keyword>
<keyword evidence="6 10" id="KW-0175">Coiled coil</keyword>
<comment type="caution">
    <text evidence="13">The sequence shown here is derived from an EMBL/GenBank/DDBJ whole genome shotgun (WGS) entry which is preliminary data.</text>
</comment>
<gene>
    <name evidence="13" type="ORF">MSAN_01004600</name>
</gene>
<evidence type="ECO:0000259" key="12">
    <source>
        <dbReference type="PROSITE" id="PS50067"/>
    </source>
</evidence>
<sequence length="1029" mass="114773">MATNIKVVCRFRPLNATELKEGPEIVASFSDDFTTVQMRSQALALGPEKDGFTFDRVFPMATKQTEVFDYGVKDIVKDVLDGYNGTVFAYGQTGSGKTFTMMGDIESEEYRGIIPRITEQIFQSIVESDAHLEYLVKVSYMEIYLEKIRDLLAPQNDNLQVHEEKTRGVYIKGLSDYYVSSAREVYEIMRTGGNARVVSHTNMNAESSRSHSIFLISINQRNTETGAQKTGNLYLVDLAGSEKVGKTGASGQTLEEAKKINKSLSALGMVINALTDSKIKYIPYRDSKLTRILQESLGGNSRTTLIINCSPSSYNEIETVSTLPLRHPRQGLLAKAQAANTTYQKHIAALEAELAIWRSGGHVAESDWAKVGSGASAAAAPKKEAPPASPASAGPTTPVATSRSLTPVHPGIEGLRTEELQFSRPQTPVSIALEKDEREDFLRRENELSDALAEKETALATAEKLVKELREELAFLKEQEAGVNKENKAMSTQLNELRLQVERLNYDNKEGSITIDILKEQNADALAELEDVRKQIAELKIAQKDASAEDKEKRKQEKMAMMMAKFDTQGAFSEKDEQLRAILGKLDSIDSVGALSQEDLTAVRRQLSEGQNMIRETVDRLRQSQEENEMITRRRDELESRVAALETEYEELLEKTIHDEETSNVDLAESMADLKNKLEAQYAARRDAHISEVADLKQQLELRNNEVRSLNASAESLKSVNEELKRAFAVTSAGIEGGKNLAESAQDLERTRKAIHVQLAEFDGVKKSLMRDLQNRCEKVVELEIQLDEIKEQYNNVIRNSNSKAQQKKMAFLERNLEQLTLVQKQLVDQNSTLKKEAGIAERKLLARNERIQNLEALLQDADRRLSLQNQKFEAQLQAVKERLDQARAQKTASSSPLNFGRIAKPLRGGGGMGAPASIPTPISGGGGSANPLTRIQNEDGGGGVYFNRILCCVDEPFSQTRVMVFQLAVRGTPIYFCFYICSRIPDCILSHSTTYYDFNAILMNLGSIWARVMQQEILRMEDSLFTFV</sequence>
<dbReference type="GO" id="GO:0005524">
    <property type="term" value="F:ATP binding"/>
    <property type="evidence" value="ECO:0007669"/>
    <property type="project" value="UniProtKB-UniRule"/>
</dbReference>
<dbReference type="FunFam" id="3.40.850.10:FF:000031">
    <property type="entry name" value="Kinesin-like protein"/>
    <property type="match status" value="1"/>
</dbReference>
<feature type="coiled-coil region" evidence="10">
    <location>
        <begin position="773"/>
        <end position="890"/>
    </location>
</feature>
<evidence type="ECO:0000256" key="5">
    <source>
        <dbReference type="ARBA" id="ARBA00022840"/>
    </source>
</evidence>
<feature type="domain" description="Kinesin motor" evidence="12">
    <location>
        <begin position="4"/>
        <end position="332"/>
    </location>
</feature>
<keyword evidence="14" id="KW-1185">Reference proteome</keyword>
<dbReference type="InterPro" id="IPR036961">
    <property type="entry name" value="Kinesin_motor_dom_sf"/>
</dbReference>
<dbReference type="GO" id="GO:0008017">
    <property type="term" value="F:microtubule binding"/>
    <property type="evidence" value="ECO:0007669"/>
    <property type="project" value="InterPro"/>
</dbReference>
<evidence type="ECO:0000256" key="2">
    <source>
        <dbReference type="ARBA" id="ARBA00022490"/>
    </source>
</evidence>
<comment type="similarity">
    <text evidence="9">Belongs to the TRAFAC class myosin-kinesin ATPase superfamily. Kinesin family.</text>
</comment>
<evidence type="ECO:0000256" key="9">
    <source>
        <dbReference type="PROSITE-ProRule" id="PRU00283"/>
    </source>
</evidence>
<evidence type="ECO:0000256" key="10">
    <source>
        <dbReference type="SAM" id="Coils"/>
    </source>
</evidence>
<dbReference type="GO" id="GO:0005874">
    <property type="term" value="C:microtubule"/>
    <property type="evidence" value="ECO:0007669"/>
    <property type="project" value="UniProtKB-KW"/>
</dbReference>
<reference evidence="13" key="1">
    <citation type="submission" date="2020-05" db="EMBL/GenBank/DDBJ databases">
        <title>Mycena genomes resolve the evolution of fungal bioluminescence.</title>
        <authorList>
            <person name="Tsai I.J."/>
        </authorList>
    </citation>
    <scope>NUCLEOTIDE SEQUENCE</scope>
    <source>
        <strain evidence="13">160909Yilan</strain>
    </source>
</reference>
<evidence type="ECO:0000313" key="14">
    <source>
        <dbReference type="Proteomes" id="UP000623467"/>
    </source>
</evidence>
<dbReference type="AlphaFoldDB" id="A0A8H6YRF3"/>
<dbReference type="PANTHER" id="PTHR47968:SF75">
    <property type="entry name" value="CENTROMERE-ASSOCIATED PROTEIN E"/>
    <property type="match status" value="1"/>
</dbReference>
<name>A0A8H6YRF3_9AGAR</name>
<dbReference type="Proteomes" id="UP000623467">
    <property type="component" value="Unassembled WGS sequence"/>
</dbReference>
<dbReference type="InterPro" id="IPR027417">
    <property type="entry name" value="P-loop_NTPase"/>
</dbReference>
<dbReference type="InterPro" id="IPR059182">
    <property type="entry name" value="Khc_C"/>
</dbReference>
<evidence type="ECO:0000256" key="1">
    <source>
        <dbReference type="ARBA" id="ARBA00004245"/>
    </source>
</evidence>
<keyword evidence="5 9" id="KW-0067">ATP-binding</keyword>
<dbReference type="CDD" id="cd23649">
    <property type="entry name" value="Khc_CBD_cc"/>
    <property type="match status" value="1"/>
</dbReference>
<protein>
    <submittedName>
        <fullName evidence="13">Kinesin heavy chain</fullName>
    </submittedName>
</protein>